<proteinExistence type="predicted"/>
<evidence type="ECO:0000256" key="7">
    <source>
        <dbReference type="SAM" id="Phobius"/>
    </source>
</evidence>
<evidence type="ECO:0000256" key="2">
    <source>
        <dbReference type="ARBA" id="ARBA00022475"/>
    </source>
</evidence>
<evidence type="ECO:0000259" key="8">
    <source>
        <dbReference type="Pfam" id="PF04024"/>
    </source>
</evidence>
<keyword evidence="3 7" id="KW-0812">Transmembrane</keyword>
<keyword evidence="5 7" id="KW-0472">Membrane</keyword>
<dbReference type="GO" id="GO:0005886">
    <property type="term" value="C:plasma membrane"/>
    <property type="evidence" value="ECO:0007669"/>
    <property type="project" value="UniProtKB-SubCell"/>
</dbReference>
<dbReference type="KEGG" id="mph:MLP_12340"/>
<dbReference type="PANTHER" id="PTHR33885">
    <property type="entry name" value="PHAGE SHOCK PROTEIN C"/>
    <property type="match status" value="1"/>
</dbReference>
<gene>
    <name evidence="9" type="ordered locus">MLP_12340</name>
</gene>
<reference evidence="9 10" key="1">
    <citation type="submission" date="2011-05" db="EMBL/GenBank/DDBJ databases">
        <title>Whole genome sequence of Microlunatus phosphovorus NM-1.</title>
        <authorList>
            <person name="Hosoyama A."/>
            <person name="Sasaki K."/>
            <person name="Harada T."/>
            <person name="Igarashi R."/>
            <person name="Kawakoshi A."/>
            <person name="Sasagawa M."/>
            <person name="Fukada J."/>
            <person name="Nakamura S."/>
            <person name="Katano Y."/>
            <person name="Hanada S."/>
            <person name="Kamagata Y."/>
            <person name="Nakamura N."/>
            <person name="Yamazaki S."/>
            <person name="Fujita N."/>
        </authorList>
    </citation>
    <scope>NUCLEOTIDE SEQUENCE [LARGE SCALE GENOMIC DNA]</scope>
    <source>
        <strain evidence="10">ATCC 700054 / DSM 10555 / JCM 9379 / NBRC 101784 / NCIMB 13414 / VKM Ac-1990 / NM-1</strain>
    </source>
</reference>
<dbReference type="STRING" id="1032480.MLP_12340"/>
<feature type="compositionally biased region" description="Pro residues" evidence="6">
    <location>
        <begin position="202"/>
        <end position="214"/>
    </location>
</feature>
<evidence type="ECO:0000256" key="5">
    <source>
        <dbReference type="ARBA" id="ARBA00023136"/>
    </source>
</evidence>
<dbReference type="eggNOG" id="COG1983">
    <property type="taxonomic scope" value="Bacteria"/>
</dbReference>
<feature type="transmembrane region" description="Helical" evidence="7">
    <location>
        <begin position="45"/>
        <end position="68"/>
    </location>
</feature>
<organism evidence="9 10">
    <name type="scientific">Microlunatus phosphovorus (strain ATCC 700054 / DSM 10555 / JCM 9379 / NBRC 101784 / NCIMB 13414 / VKM Ac-1990 / NM-1)</name>
    <dbReference type="NCBI Taxonomy" id="1032480"/>
    <lineage>
        <taxon>Bacteria</taxon>
        <taxon>Bacillati</taxon>
        <taxon>Actinomycetota</taxon>
        <taxon>Actinomycetes</taxon>
        <taxon>Propionibacteriales</taxon>
        <taxon>Propionibacteriaceae</taxon>
        <taxon>Microlunatus</taxon>
    </lineage>
</organism>
<keyword evidence="10" id="KW-1185">Reference proteome</keyword>
<feature type="transmembrane region" description="Helical" evidence="7">
    <location>
        <begin position="290"/>
        <end position="310"/>
    </location>
</feature>
<accession>F5XPE0</accession>
<name>F5XPE0_MICPN</name>
<feature type="region of interest" description="Disordered" evidence="6">
    <location>
        <begin position="139"/>
        <end position="240"/>
    </location>
</feature>
<evidence type="ECO:0000256" key="4">
    <source>
        <dbReference type="ARBA" id="ARBA00022989"/>
    </source>
</evidence>
<evidence type="ECO:0000313" key="9">
    <source>
        <dbReference type="EMBL" id="BAK34248.1"/>
    </source>
</evidence>
<feature type="transmembrane region" description="Helical" evidence="7">
    <location>
        <begin position="316"/>
        <end position="336"/>
    </location>
</feature>
<feature type="transmembrane region" description="Helical" evidence="7">
    <location>
        <begin position="343"/>
        <end position="363"/>
    </location>
</feature>
<feature type="transmembrane region" description="Helical" evidence="7">
    <location>
        <begin position="115"/>
        <end position="132"/>
    </location>
</feature>
<dbReference type="AlphaFoldDB" id="F5XPE0"/>
<protein>
    <recommendedName>
        <fullName evidence="8">Phage shock protein PspC N-terminal domain-containing protein</fullName>
    </recommendedName>
</protein>
<keyword evidence="4 7" id="KW-1133">Transmembrane helix</keyword>
<evidence type="ECO:0000256" key="1">
    <source>
        <dbReference type="ARBA" id="ARBA00004162"/>
    </source>
</evidence>
<dbReference type="InterPro" id="IPR052027">
    <property type="entry name" value="PspC"/>
</dbReference>
<dbReference type="eggNOG" id="COG3115">
    <property type="taxonomic scope" value="Bacteria"/>
</dbReference>
<evidence type="ECO:0000313" key="10">
    <source>
        <dbReference type="Proteomes" id="UP000007947"/>
    </source>
</evidence>
<keyword evidence="2" id="KW-1003">Cell membrane</keyword>
<dbReference type="Proteomes" id="UP000007947">
    <property type="component" value="Chromosome"/>
</dbReference>
<dbReference type="PANTHER" id="PTHR33885:SF3">
    <property type="entry name" value="PHAGE SHOCK PROTEIN C"/>
    <property type="match status" value="1"/>
</dbReference>
<feature type="domain" description="Phage shock protein PspC N-terminal" evidence="8">
    <location>
        <begin position="16"/>
        <end position="70"/>
    </location>
</feature>
<sequence length="478" mass="50218">MAVGGKDGRMSSVWSIRRSTSDKKLAGVCSGVARHWNVDPLLVRVGWVLLAFSGGVGVVLYIAAWLLVPADGATSSLMDEWTKGQTRDWPREAWVIIVVVASLVTFAIFSSTTSIGFGPAVVLALIWYFGYYKTRAKRSAPPPPPYGVPPGYGQPTKPDALGTPPPQEPFRYPGPATPFTQAAEAWQQRVEDMRRSSAGQPPRQPPTTAVPPTAPAGAGGSTWQTYPYHSGPSPVQDPTSPEVLEAAARANFLATPDPVGLYTPAAPVKAASAPSRRTAARSLSARRLRLVGLIVLGLTLLGLAIADALGVPVTPVIHLSAALLVVGLTLIAATWFGRARGILPVGLLLLIAVLGTSVGQPAGPFLHDFSYTSLSQLAAEPVAVQHGLVNVDLTRVDVTSDATFHAELGRGAMEIKVPANTNLVLDYRIGNGVVMDNDDTVVTGSNKSGVATLRQVSDSAPTLTLDVDVDAGIVSVKR</sequence>
<dbReference type="InterPro" id="IPR007168">
    <property type="entry name" value="Phageshock_PspC_N"/>
</dbReference>
<evidence type="ECO:0000256" key="6">
    <source>
        <dbReference type="SAM" id="MobiDB-lite"/>
    </source>
</evidence>
<dbReference type="EMBL" id="AP012204">
    <property type="protein sequence ID" value="BAK34248.1"/>
    <property type="molecule type" value="Genomic_DNA"/>
</dbReference>
<comment type="subcellular location">
    <subcellularLocation>
        <location evidence="1">Cell membrane</location>
        <topology evidence="1">Single-pass membrane protein</topology>
    </subcellularLocation>
</comment>
<dbReference type="HOGENOM" id="CLU_030489_2_0_11"/>
<dbReference type="Pfam" id="PF04024">
    <property type="entry name" value="PspC"/>
    <property type="match status" value="1"/>
</dbReference>
<evidence type="ECO:0000256" key="3">
    <source>
        <dbReference type="ARBA" id="ARBA00022692"/>
    </source>
</evidence>